<gene>
    <name evidence="7" type="ORF">TGDOM2_263530</name>
</gene>
<dbReference type="PROSITE" id="PS00681">
    <property type="entry name" value="CHAPERONINS_CPN10"/>
    <property type="match status" value="1"/>
</dbReference>
<dbReference type="InterPro" id="IPR018369">
    <property type="entry name" value="Chaprnonin_Cpn10_CS"/>
</dbReference>
<evidence type="ECO:0000256" key="4">
    <source>
        <dbReference type="ARBA" id="ARBA00073031"/>
    </source>
</evidence>
<sequence>MSLDDNDAIETVPYRLTFTCPKMAANAASKFIPLLDRVLVQKIAVPAKTKSGLFLPDSAQKNISAHMAKVLAVGKGRPNMKTGEFIPPCVQVGQTVVVPEYGGMKVVIDEQEMQVFRSDDLIAIVQE</sequence>
<dbReference type="CDD" id="cd00320">
    <property type="entry name" value="cpn10"/>
    <property type="match status" value="1"/>
</dbReference>
<dbReference type="PANTHER" id="PTHR10772">
    <property type="entry name" value="10 KDA HEAT SHOCK PROTEIN"/>
    <property type="match status" value="1"/>
</dbReference>
<dbReference type="AlphaFoldDB" id="A0A086JFG4"/>
<comment type="similarity">
    <text evidence="1 6">Belongs to the GroES chaperonin family.</text>
</comment>
<accession>A0A086JFG4</accession>
<dbReference type="GO" id="GO:0005524">
    <property type="term" value="F:ATP binding"/>
    <property type="evidence" value="ECO:0007669"/>
    <property type="project" value="InterPro"/>
</dbReference>
<name>A0A086JFG4_TOXGO</name>
<evidence type="ECO:0000256" key="3">
    <source>
        <dbReference type="ARBA" id="ARBA00031971"/>
    </source>
</evidence>
<dbReference type="Gene3D" id="2.30.33.40">
    <property type="entry name" value="GroES chaperonin"/>
    <property type="match status" value="1"/>
</dbReference>
<dbReference type="GO" id="GO:0051082">
    <property type="term" value="F:unfolded protein binding"/>
    <property type="evidence" value="ECO:0007669"/>
    <property type="project" value="TreeGrafter"/>
</dbReference>
<reference evidence="7 8" key="1">
    <citation type="submission" date="2014-02" db="EMBL/GenBank/DDBJ databases">
        <authorList>
            <person name="Sibley D."/>
            <person name="Venepally P."/>
            <person name="Karamycheva S."/>
            <person name="Hadjithomas M."/>
            <person name="Khan A."/>
            <person name="Brunk B."/>
            <person name="Roos D."/>
            <person name="Caler E."/>
            <person name="Lorenzi H."/>
        </authorList>
    </citation>
    <scope>NUCLEOTIDE SEQUENCE [LARGE SCALE GENOMIC DNA]</scope>
    <source>
        <strain evidence="7 8">GAB2-2007-GAL-DOM2</strain>
    </source>
</reference>
<organism evidence="7 8">
    <name type="scientific">Toxoplasma gondii GAB2-2007-GAL-DOM2</name>
    <dbReference type="NCBI Taxonomy" id="1130820"/>
    <lineage>
        <taxon>Eukaryota</taxon>
        <taxon>Sar</taxon>
        <taxon>Alveolata</taxon>
        <taxon>Apicomplexa</taxon>
        <taxon>Conoidasida</taxon>
        <taxon>Coccidia</taxon>
        <taxon>Eucoccidiorida</taxon>
        <taxon>Eimeriorina</taxon>
        <taxon>Sarcocystidae</taxon>
        <taxon>Toxoplasma</taxon>
    </lineage>
</organism>
<evidence type="ECO:0000256" key="6">
    <source>
        <dbReference type="RuleBase" id="RU003479"/>
    </source>
</evidence>
<dbReference type="GO" id="GO:0051087">
    <property type="term" value="F:protein-folding chaperone binding"/>
    <property type="evidence" value="ECO:0007669"/>
    <property type="project" value="TreeGrafter"/>
</dbReference>
<dbReference type="GO" id="GO:0005739">
    <property type="term" value="C:mitochondrion"/>
    <property type="evidence" value="ECO:0007669"/>
    <property type="project" value="TreeGrafter"/>
</dbReference>
<dbReference type="OrthoDB" id="184876at2759"/>
<evidence type="ECO:0000313" key="8">
    <source>
        <dbReference type="Proteomes" id="UP000028837"/>
    </source>
</evidence>
<dbReference type="GO" id="GO:0044183">
    <property type="term" value="F:protein folding chaperone"/>
    <property type="evidence" value="ECO:0007669"/>
    <property type="project" value="InterPro"/>
</dbReference>
<dbReference type="GO" id="GO:0046872">
    <property type="term" value="F:metal ion binding"/>
    <property type="evidence" value="ECO:0007669"/>
    <property type="project" value="TreeGrafter"/>
</dbReference>
<dbReference type="VEuPathDB" id="ToxoDB:TGDOM2_263530"/>
<dbReference type="Pfam" id="PF00166">
    <property type="entry name" value="Cpn10"/>
    <property type="match status" value="1"/>
</dbReference>
<dbReference type="PANTHER" id="PTHR10772:SF0">
    <property type="entry name" value="10 KDA HEAT SHOCK PROTEIN, MITOCHONDRIAL"/>
    <property type="match status" value="1"/>
</dbReference>
<dbReference type="FunFam" id="2.30.33.40:FF:000001">
    <property type="entry name" value="10 kDa chaperonin"/>
    <property type="match status" value="1"/>
</dbReference>
<dbReference type="SUPFAM" id="SSF50129">
    <property type="entry name" value="GroES-like"/>
    <property type="match status" value="1"/>
</dbReference>
<evidence type="ECO:0000256" key="2">
    <source>
        <dbReference type="ARBA" id="ARBA00023186"/>
    </source>
</evidence>
<protein>
    <recommendedName>
        <fullName evidence="4">20 kDa chaperonin, chloroplastic</fullName>
    </recommendedName>
    <alternativeName>
        <fullName evidence="3">Chaperonin 10</fullName>
    </alternativeName>
    <alternativeName>
        <fullName evidence="5">Protein Cpn21</fullName>
    </alternativeName>
</protein>
<dbReference type="Proteomes" id="UP000028837">
    <property type="component" value="Unassembled WGS sequence"/>
</dbReference>
<comment type="caution">
    <text evidence="7">The sequence shown here is derived from an EMBL/GenBank/DDBJ whole genome shotgun (WGS) entry which is preliminary data.</text>
</comment>
<dbReference type="SMART" id="SM00883">
    <property type="entry name" value="Cpn10"/>
    <property type="match status" value="1"/>
</dbReference>
<dbReference type="InterPro" id="IPR037124">
    <property type="entry name" value="Chaperonin_GroES_sf"/>
</dbReference>
<dbReference type="InterPro" id="IPR011032">
    <property type="entry name" value="GroES-like_sf"/>
</dbReference>
<evidence type="ECO:0000256" key="1">
    <source>
        <dbReference type="ARBA" id="ARBA00006975"/>
    </source>
</evidence>
<evidence type="ECO:0000256" key="5">
    <source>
        <dbReference type="ARBA" id="ARBA00079398"/>
    </source>
</evidence>
<dbReference type="EMBL" id="AHZU02001582">
    <property type="protein sequence ID" value="KFG30882.1"/>
    <property type="molecule type" value="Genomic_DNA"/>
</dbReference>
<keyword evidence="2 6" id="KW-0143">Chaperone</keyword>
<evidence type="ECO:0000313" key="7">
    <source>
        <dbReference type="EMBL" id="KFG30882.1"/>
    </source>
</evidence>
<dbReference type="InterPro" id="IPR020818">
    <property type="entry name" value="Chaperonin_GroES"/>
</dbReference>
<dbReference type="PRINTS" id="PR00297">
    <property type="entry name" value="CHAPERONIN10"/>
</dbReference>
<proteinExistence type="inferred from homology"/>